<accession>A0ACB5TG56</accession>
<organism evidence="1 2">
    <name type="scientific">Candida boidinii</name>
    <name type="common">Yeast</name>
    <dbReference type="NCBI Taxonomy" id="5477"/>
    <lineage>
        <taxon>Eukaryota</taxon>
        <taxon>Fungi</taxon>
        <taxon>Dikarya</taxon>
        <taxon>Ascomycota</taxon>
        <taxon>Saccharomycotina</taxon>
        <taxon>Pichiomycetes</taxon>
        <taxon>Pichiales</taxon>
        <taxon>Pichiaceae</taxon>
        <taxon>Ogataea</taxon>
        <taxon>Ogataea/Candida clade</taxon>
    </lineage>
</organism>
<name>A0ACB5TG56_CANBO</name>
<proteinExistence type="predicted"/>
<dbReference type="Proteomes" id="UP001165101">
    <property type="component" value="Unassembled WGS sequence"/>
</dbReference>
<protein>
    <submittedName>
        <fullName evidence="1">Unnamed protein product</fullName>
    </submittedName>
</protein>
<reference evidence="1" key="1">
    <citation type="submission" date="2023-04" db="EMBL/GenBank/DDBJ databases">
        <title>Candida boidinii NBRC 1967.</title>
        <authorList>
            <person name="Ichikawa N."/>
            <person name="Sato H."/>
            <person name="Tonouchi N."/>
        </authorList>
    </citation>
    <scope>NUCLEOTIDE SEQUENCE</scope>
    <source>
        <strain evidence="1">NBRC 1967</strain>
    </source>
</reference>
<sequence length="714" mass="76917">MEIDNPSISKSTKSTEISGEEEKDGTNDVSMNESSVSESSQNESSALSTPKQSPAVKMDTALDSLIPDDIMEDIVNQELVSSISDTEIENAFSAEDLETIADDKKSEKTTKSSKTSKDEISSESSSSVDDKLSAKHSSETSTTSSKTTTTPVLASAKPILKSNDEDSASSSASPESEKLEAKDAKDLKDIKDPKLRKAEKERLKQEKKEKKAKKEPKPITCASGISTTVPITGERPRPTSHSSLEDEVLKAIFEILFDYDDKAEGMTVKQICDVLIEKHPDMANLSSKTSNLVSAKLNAYVKRVEKGEKAIIYSLSRDWADASPKRMVYVYRGLLTSDYYVYVQKMFEEQKAAEKAANDAAASADGDSSRESSVASTADSKNNGSSTGNKDSEAPVHKSNRPTKYKKKNKDQDGKVIKSNGISRDSTGTEINNSESNATSATSSAASSAALANGVSLAGLELNKSPFLDAQMDLRIPQLAIPYSIAPVTASLAKSDSSLSQSEGSVSPNDKSKDVTITNKLSNGLNNDRNNNSRKSRIQKALKHGDKNSSWLSALHDSDSEGDDYEGIRSEQEDEDTSDLYEFPMKSSYYRRGSMIVKEQVPSTIGKRSKSMSFANPKRVKHVTAAGAAPRIPKHSISNSPTAAAAVAALRAATLNSFAAAESVSSITNTIMTDITVEPSISVKWLEAVRSGFLTQDIGAPEDISLSELDTLFT</sequence>
<comment type="caution">
    <text evidence="1">The sequence shown here is derived from an EMBL/GenBank/DDBJ whole genome shotgun (WGS) entry which is preliminary data.</text>
</comment>
<dbReference type="EMBL" id="BSXV01000139">
    <property type="protein sequence ID" value="GME87693.1"/>
    <property type="molecule type" value="Genomic_DNA"/>
</dbReference>
<gene>
    <name evidence="1" type="ORF">Cboi01_000050800</name>
</gene>
<evidence type="ECO:0000313" key="1">
    <source>
        <dbReference type="EMBL" id="GME87693.1"/>
    </source>
</evidence>
<keyword evidence="2" id="KW-1185">Reference proteome</keyword>
<evidence type="ECO:0000313" key="2">
    <source>
        <dbReference type="Proteomes" id="UP001165101"/>
    </source>
</evidence>